<feature type="domain" description="Deltamethrin resistance protein prag01" evidence="2">
    <location>
        <begin position="32"/>
        <end position="83"/>
    </location>
</feature>
<keyword evidence="1" id="KW-0812">Transmembrane</keyword>
<dbReference type="OrthoDB" id="9981889at2759"/>
<reference evidence="3 4" key="1">
    <citation type="submission" date="2015-07" db="EMBL/GenBank/DDBJ databases">
        <title>The genome of Habropoda laboriosa.</title>
        <authorList>
            <person name="Pan H."/>
            <person name="Kapheim K."/>
        </authorList>
    </citation>
    <scope>NUCLEOTIDE SEQUENCE [LARGE SCALE GENOMIC DNA]</scope>
    <source>
        <strain evidence="3">0110345459</strain>
    </source>
</reference>
<proteinExistence type="predicted"/>
<keyword evidence="1" id="KW-0472">Membrane</keyword>
<evidence type="ECO:0000259" key="2">
    <source>
        <dbReference type="Pfam" id="PF16020"/>
    </source>
</evidence>
<accession>A0A0L7RJZ2</accession>
<organism evidence="3 4">
    <name type="scientific">Habropoda laboriosa</name>
    <dbReference type="NCBI Taxonomy" id="597456"/>
    <lineage>
        <taxon>Eukaryota</taxon>
        <taxon>Metazoa</taxon>
        <taxon>Ecdysozoa</taxon>
        <taxon>Arthropoda</taxon>
        <taxon>Hexapoda</taxon>
        <taxon>Insecta</taxon>
        <taxon>Pterygota</taxon>
        <taxon>Neoptera</taxon>
        <taxon>Endopterygota</taxon>
        <taxon>Hymenoptera</taxon>
        <taxon>Apocrita</taxon>
        <taxon>Aculeata</taxon>
        <taxon>Apoidea</taxon>
        <taxon>Anthophila</taxon>
        <taxon>Apidae</taxon>
        <taxon>Habropoda</taxon>
    </lineage>
</organism>
<dbReference type="InterPro" id="IPR031973">
    <property type="entry name" value="Deltameth_res_prag01"/>
</dbReference>
<dbReference type="AlphaFoldDB" id="A0A0L7RJZ2"/>
<sequence>MFRHILRPIARNTRTGTRSYQVPHDVRPPSMDEVPVPHGSWQEAYNKAQTKYNLQLAAGVLVLIATIVTGRMNGTLWLNFLPPTPKDSEASK</sequence>
<keyword evidence="1" id="KW-1133">Transmembrane helix</keyword>
<dbReference type="EMBL" id="KQ414578">
    <property type="protein sequence ID" value="KOC71185.1"/>
    <property type="molecule type" value="Genomic_DNA"/>
</dbReference>
<evidence type="ECO:0000256" key="1">
    <source>
        <dbReference type="SAM" id="Phobius"/>
    </source>
</evidence>
<keyword evidence="4" id="KW-1185">Reference proteome</keyword>
<protein>
    <recommendedName>
        <fullName evidence="2">Deltamethrin resistance protein prag01 domain-containing protein</fullName>
    </recommendedName>
</protein>
<dbReference type="PANTHER" id="PTHR22133:SF2">
    <property type="entry name" value="AT01821P-RELATED"/>
    <property type="match status" value="1"/>
</dbReference>
<dbReference type="Pfam" id="PF16020">
    <property type="entry name" value="Deltameth_res"/>
    <property type="match status" value="1"/>
</dbReference>
<gene>
    <name evidence="3" type="ORF">WH47_06246</name>
</gene>
<dbReference type="STRING" id="597456.A0A0L7RJZ2"/>
<evidence type="ECO:0000313" key="3">
    <source>
        <dbReference type="EMBL" id="KOC71185.1"/>
    </source>
</evidence>
<name>A0A0L7RJZ2_9HYME</name>
<feature type="transmembrane region" description="Helical" evidence="1">
    <location>
        <begin position="52"/>
        <end position="72"/>
    </location>
</feature>
<dbReference type="PANTHER" id="PTHR22133">
    <property type="entry name" value="AT01821P-RELATED"/>
    <property type="match status" value="1"/>
</dbReference>
<dbReference type="Proteomes" id="UP000053825">
    <property type="component" value="Unassembled WGS sequence"/>
</dbReference>
<evidence type="ECO:0000313" key="4">
    <source>
        <dbReference type="Proteomes" id="UP000053825"/>
    </source>
</evidence>